<dbReference type="InterPro" id="IPR017946">
    <property type="entry name" value="PLC-like_Pdiesterase_TIM-brl"/>
</dbReference>
<proteinExistence type="predicted"/>
<dbReference type="GO" id="GO:0008081">
    <property type="term" value="F:phosphoric diester hydrolase activity"/>
    <property type="evidence" value="ECO:0007669"/>
    <property type="project" value="InterPro"/>
</dbReference>
<dbReference type="InterPro" id="IPR051057">
    <property type="entry name" value="PI-PLC_domain"/>
</dbReference>
<gene>
    <name evidence="1" type="ORF">SCHPADRAFT_809830</name>
</gene>
<dbReference type="SUPFAM" id="SSF51695">
    <property type="entry name" value="PLC-like phosphodiesterases"/>
    <property type="match status" value="1"/>
</dbReference>
<dbReference type="Gene3D" id="3.20.20.190">
    <property type="entry name" value="Phosphatidylinositol (PI) phosphodiesterase"/>
    <property type="match status" value="1"/>
</dbReference>
<dbReference type="Proteomes" id="UP000053477">
    <property type="component" value="Unassembled WGS sequence"/>
</dbReference>
<sequence>MPSKGVDYYSYIALPNTSIAFAGPDVGSTLTSADNFMKSHLEIDSGNLPWFTFTGTFDWDIDRNGMSIIERQQEINSLTGNLESGDFSFMMNTPAVLGPDYTVTYGFYDAGSGIAGLTNADQSWVTVVPKFSDWMGDVAPPNSSQEQQPFSTFVLAAAHDGGMNTMSGIDVVTSDPVFQTFIGALSLLIPVPGIATLLVSDAVHIMEDLAMTQKDTFTSMLDNGVRYFDFRPAYLLQAVQDIVPPMNNTLYHTHLVIPGARFDAFLSEVVSFLIAHPTEVVVTRISADGIQGVDIPDVATVSQFASAAVNGTNVLVGDSSCFQMPIGALRASGKRLIVVQNNPKYDSYSDAAYATLDPTPIIESFANMSTAGQAGNDFTVLQLQGTSTGITDVLIYGALIANGSTSTLMATKAQFDMVTLPWVRENALGNLTAQQNIILMNDFIDGATTHTALEMSQARFA</sequence>
<dbReference type="AlphaFoldDB" id="A0A0H2S4F7"/>
<dbReference type="PANTHER" id="PTHR13593">
    <property type="match status" value="1"/>
</dbReference>
<dbReference type="GO" id="GO:0006629">
    <property type="term" value="P:lipid metabolic process"/>
    <property type="evidence" value="ECO:0007669"/>
    <property type="project" value="InterPro"/>
</dbReference>
<reference evidence="1 2" key="1">
    <citation type="submission" date="2015-04" db="EMBL/GenBank/DDBJ databases">
        <title>Complete genome sequence of Schizopora paradoxa KUC8140, a cosmopolitan wood degrader in East Asia.</title>
        <authorList>
            <consortium name="DOE Joint Genome Institute"/>
            <person name="Min B."/>
            <person name="Park H."/>
            <person name="Jang Y."/>
            <person name="Kim J.-J."/>
            <person name="Kim K.H."/>
            <person name="Pangilinan J."/>
            <person name="Lipzen A."/>
            <person name="Riley R."/>
            <person name="Grigoriev I.V."/>
            <person name="Spatafora J.W."/>
            <person name="Choi I.-G."/>
        </authorList>
    </citation>
    <scope>NUCLEOTIDE SEQUENCE [LARGE SCALE GENOMIC DNA]</scope>
    <source>
        <strain evidence="1 2">KUC8140</strain>
    </source>
</reference>
<dbReference type="PANTHER" id="PTHR13593:SF146">
    <property type="entry name" value="PLC-LIKE PHOSPHODIESTERASE"/>
    <property type="match status" value="1"/>
</dbReference>
<dbReference type="InParanoid" id="A0A0H2S4F7"/>
<dbReference type="OrthoDB" id="3237763at2759"/>
<protein>
    <submittedName>
        <fullName evidence="1">PLC-like phosphodiesterase</fullName>
    </submittedName>
</protein>
<evidence type="ECO:0000313" key="2">
    <source>
        <dbReference type="Proteomes" id="UP000053477"/>
    </source>
</evidence>
<name>A0A0H2S4F7_9AGAM</name>
<evidence type="ECO:0000313" key="1">
    <source>
        <dbReference type="EMBL" id="KLO11836.1"/>
    </source>
</evidence>
<dbReference type="EMBL" id="KQ085991">
    <property type="protein sequence ID" value="KLO11836.1"/>
    <property type="molecule type" value="Genomic_DNA"/>
</dbReference>
<keyword evidence="2" id="KW-1185">Reference proteome</keyword>
<accession>A0A0H2S4F7</accession>
<organism evidence="1 2">
    <name type="scientific">Schizopora paradoxa</name>
    <dbReference type="NCBI Taxonomy" id="27342"/>
    <lineage>
        <taxon>Eukaryota</taxon>
        <taxon>Fungi</taxon>
        <taxon>Dikarya</taxon>
        <taxon>Basidiomycota</taxon>
        <taxon>Agaricomycotina</taxon>
        <taxon>Agaricomycetes</taxon>
        <taxon>Hymenochaetales</taxon>
        <taxon>Schizoporaceae</taxon>
        <taxon>Schizopora</taxon>
    </lineage>
</organism>
<feature type="non-terminal residue" evidence="1">
    <location>
        <position position="461"/>
    </location>
</feature>